<evidence type="ECO:0008006" key="9">
    <source>
        <dbReference type="Google" id="ProtNLM"/>
    </source>
</evidence>
<sequence>MDREHLVNANTPRGNHWIGATATSSSYLSPSNADRKRRHIRKRSDGPEDTLGNRPNEGGLGDELAGLKMGQRSELGSGLGLGAGTMASRRSTRRVSSELPLISPELVEVSRQRALAVLVFAIIQGYKIYDLILLKTGLPVLGLLYSQSRLNFVSKYFIIDSFFLYLLPSFKIPKLNFRPWIVMLQIICMTLSTIVLCNDNDFIIVTGLIAIWKKFNTKEMTLAGSSVNFRKVMDTSSHFKGALTIKILPENTAMLNPLQDSYCLPLDTDLLPTGHISVPIRINSTVDISLVQLEFTDFYTNESELRNLTGKDFKSVSDLTHLLKRDSSIPTHLHDTSSIRYLELPLKEVGFYQIQKIVDSKNLSLKIYTSHLIVPHCPVATISGSGDSNRCIGDPDKVSIDLQGVPPMKLSYSKSINGKSHTYTDSNLVPEFFESPLQSTSKRIFSLEDLKNLKWCKTYPVTINLDLPASQDGKYTYKIDKVVDGLGNTMDFSKIPQNVRRDYDLSYDFNVHGIPKASLEEKFDPKSSTKRSIIVRFEKTQDWESSVPYGVNILFTDENGKSEYLNIATSSLNHEFEAKLPGNYELQSVNSNHCPGVVIGKTSVLVTKPIPPQLVIKSTPILEQCVGQIGLNFDLTFTGVPPFNYKAFIYKIVNQNRKLYDTKRYTSQGTRNQFSYNPATEGDYEIVFDQLTNHLFTDAISLTPRENYTFKTSMRVKPGAQLRKSTDIKLCLGQQTKIPVSLHGEAPFFLEYDIVETSSNKRTSYEIKDIVGYDHDIVIPKFDVGGSYILSLVSIRDSSGCTVRLSEPDAKIYIRRDVPSASFNLLDNTNESKIKQGSYAEIPLKLAGEGPFYLKYQHLGDDGQVLGIYNNKFDSNYKPALKASKEGYYELVEVKDASCKGYIERKDTRFKVSFLKKPTFEVSDKNKIVKLTESTFAKQEICQGVEGNIDLSLSGSAPFVLNYDIITPNGHVTAKRLPVTTKYATIRLSNEDYGEYVVIIGALYDANYAEDDSTNLDSTSEEVIIKQVVNALPVVKFSESGKTLKACSTVVNDDATALEQIDLKFTRGKGPFSVTFSIYHESTSRSDLVKLDGITADTFNYQKLYEGLKLGNHIVTIEKVVDANGCINEFIPSQDNFVLISITDVPKIHLLDPSMDYCVGDHVTYQLNGAAPFVIKYEFNGVQLKSKEHSSQFVRLASEPGEISIASLGDSTSQCIVDFTAPNMQKEHDKLSLHIHEIPSVTVSQGKNLVEDIHEGDQAEIIFSFEGNPPFSLTYVRTEEAESSHGKVRPQVVETHKVTDIYAYEYRVLTSLQGTYEAIQVSDAFCFAKNDAYF</sequence>
<dbReference type="Pfam" id="PF24527">
    <property type="entry name" value="Ig-like_Pom152_9"/>
    <property type="match status" value="1"/>
</dbReference>
<feature type="region of interest" description="Disordered" evidence="1">
    <location>
        <begin position="1"/>
        <end position="63"/>
    </location>
</feature>
<evidence type="ECO:0000259" key="4">
    <source>
        <dbReference type="Pfam" id="PF24312"/>
    </source>
</evidence>
<dbReference type="InterPro" id="IPR056541">
    <property type="entry name" value="Ig-like_POM152"/>
</dbReference>
<dbReference type="GeneID" id="59236093"/>
<dbReference type="KEGG" id="zmk:HG535_0D00760"/>
<keyword evidence="8" id="KW-1185">Reference proteome</keyword>
<dbReference type="Pfam" id="PF24312">
    <property type="entry name" value="Ig-like_POM152"/>
    <property type="match status" value="2"/>
</dbReference>
<dbReference type="GO" id="GO:0006606">
    <property type="term" value="P:protein import into nucleus"/>
    <property type="evidence" value="ECO:0007669"/>
    <property type="project" value="TreeGrafter"/>
</dbReference>
<dbReference type="InterPro" id="IPR056540">
    <property type="entry name" value="TMD_POM152"/>
</dbReference>
<dbReference type="InterPro" id="IPR056543">
    <property type="entry name" value="Ig-like_POM152_9th"/>
</dbReference>
<evidence type="ECO:0000256" key="1">
    <source>
        <dbReference type="SAM" id="MobiDB-lite"/>
    </source>
</evidence>
<evidence type="ECO:0000259" key="6">
    <source>
        <dbReference type="Pfam" id="PF24527"/>
    </source>
</evidence>
<evidence type="ECO:0000313" key="8">
    <source>
        <dbReference type="Proteomes" id="UP000509704"/>
    </source>
</evidence>
<gene>
    <name evidence="7" type="ORF">HG535_0D00760</name>
</gene>
<name>A0A7H9B328_ZYGMR</name>
<feature type="domain" description="Nucleoporin POM152 immunoglobulin-like" evidence="2">
    <location>
        <begin position="940"/>
        <end position="1016"/>
    </location>
</feature>
<feature type="domain" description="Nucleoporin POM152 first Ig-like" evidence="5">
    <location>
        <begin position="252"/>
        <end position="374"/>
    </location>
</feature>
<dbReference type="Pfam" id="PF24097">
    <property type="entry name" value="TMD_POM152"/>
    <property type="match status" value="1"/>
</dbReference>
<feature type="domain" description="Nucleoporin POM152 immunoglobulin-like" evidence="2">
    <location>
        <begin position="609"/>
        <end position="716"/>
    </location>
</feature>
<reference evidence="7 8" key="1">
    <citation type="submission" date="2020-07" db="EMBL/GenBank/DDBJ databases">
        <title>The yeast mating-type switching endonuclease HO is a domesticated member of an unorthodox homing genetic element family.</title>
        <authorList>
            <person name="Coughlan A.Y."/>
            <person name="Lombardi L."/>
            <person name="Braun-Galleani S."/>
            <person name="Martos A.R."/>
            <person name="Galeote V."/>
            <person name="Bigey F."/>
            <person name="Dequin S."/>
            <person name="Byrne K.P."/>
            <person name="Wolfe K.H."/>
        </authorList>
    </citation>
    <scope>NUCLEOTIDE SEQUENCE [LARGE SCALE GENOMIC DNA]</scope>
    <source>
        <strain evidence="7 8">NRRL Y-6702</strain>
    </source>
</reference>
<evidence type="ECO:0000259" key="2">
    <source>
        <dbReference type="Pfam" id="PF23664"/>
    </source>
</evidence>
<dbReference type="OrthoDB" id="5529162at2759"/>
<dbReference type="GO" id="GO:0017056">
    <property type="term" value="F:structural constituent of nuclear pore"/>
    <property type="evidence" value="ECO:0007669"/>
    <property type="project" value="InterPro"/>
</dbReference>
<accession>A0A7H9B328</accession>
<dbReference type="InterPro" id="IPR056542">
    <property type="entry name" value="Ig-like_POM152_1st"/>
</dbReference>
<dbReference type="RefSeq" id="XP_037144097.1">
    <property type="nucleotide sequence ID" value="XM_037288202.1"/>
</dbReference>
<protein>
    <recommendedName>
        <fullName evidence="9">Nucleoporin POM152</fullName>
    </recommendedName>
</protein>
<dbReference type="InterPro" id="IPR056544">
    <property type="entry name" value="Ig_POM152"/>
</dbReference>
<dbReference type="Pfam" id="PF23664">
    <property type="entry name" value="Ig_Pom152"/>
    <property type="match status" value="2"/>
</dbReference>
<feature type="domain" description="Nucleoporin POM152 Ig-like" evidence="4">
    <location>
        <begin position="535"/>
        <end position="601"/>
    </location>
</feature>
<dbReference type="Pfam" id="PF24519">
    <property type="entry name" value="Ig-like_Pom152_1"/>
    <property type="match status" value="1"/>
</dbReference>
<feature type="domain" description="Nucleoporin POM152 Ig-like" evidence="4">
    <location>
        <begin position="819"/>
        <end position="907"/>
    </location>
</feature>
<organism evidence="7 8">
    <name type="scientific">Zygotorulaspora mrakii</name>
    <name type="common">Zygosaccharomyces mrakii</name>
    <dbReference type="NCBI Taxonomy" id="42260"/>
    <lineage>
        <taxon>Eukaryota</taxon>
        <taxon>Fungi</taxon>
        <taxon>Dikarya</taxon>
        <taxon>Ascomycota</taxon>
        <taxon>Saccharomycotina</taxon>
        <taxon>Saccharomycetes</taxon>
        <taxon>Saccharomycetales</taxon>
        <taxon>Saccharomycetaceae</taxon>
        <taxon>Zygotorulaspora</taxon>
    </lineage>
</organism>
<feature type="compositionally biased region" description="Polar residues" evidence="1">
    <location>
        <begin position="21"/>
        <end position="32"/>
    </location>
</feature>
<evidence type="ECO:0000259" key="3">
    <source>
        <dbReference type="Pfam" id="PF24097"/>
    </source>
</evidence>
<evidence type="ECO:0000259" key="5">
    <source>
        <dbReference type="Pfam" id="PF24519"/>
    </source>
</evidence>
<dbReference type="InterPro" id="IPR037701">
    <property type="entry name" value="Pom152"/>
</dbReference>
<dbReference type="EMBL" id="CP058607">
    <property type="protein sequence ID" value="QLG72369.1"/>
    <property type="molecule type" value="Genomic_DNA"/>
</dbReference>
<evidence type="ECO:0000313" key="7">
    <source>
        <dbReference type="EMBL" id="QLG72369.1"/>
    </source>
</evidence>
<dbReference type="GO" id="GO:0070762">
    <property type="term" value="C:nuclear pore transmembrane ring"/>
    <property type="evidence" value="ECO:0007669"/>
    <property type="project" value="TreeGrafter"/>
</dbReference>
<feature type="domain" description="Nucleoporin POM152 N-terminal transmembrane" evidence="3">
    <location>
        <begin position="109"/>
        <end position="198"/>
    </location>
</feature>
<dbReference type="PANTHER" id="PTHR28206">
    <property type="entry name" value="NUCLEOPORIN POM152"/>
    <property type="match status" value="1"/>
</dbReference>
<dbReference type="PANTHER" id="PTHR28206:SF1">
    <property type="entry name" value="NUCLEOPORIN POM152"/>
    <property type="match status" value="1"/>
</dbReference>
<dbReference type="Proteomes" id="UP000509704">
    <property type="component" value="Chromosome 4"/>
</dbReference>
<proteinExistence type="predicted"/>
<dbReference type="GO" id="GO:0006999">
    <property type="term" value="P:nuclear pore organization"/>
    <property type="evidence" value="ECO:0007669"/>
    <property type="project" value="TreeGrafter"/>
</dbReference>
<feature type="domain" description="Nucleoporin POM152 ninth Ig-like" evidence="6">
    <location>
        <begin position="1146"/>
        <end position="1217"/>
    </location>
</feature>